<protein>
    <submittedName>
        <fullName evidence="1">Uncharacterized protein</fullName>
    </submittedName>
</protein>
<comment type="caution">
    <text evidence="1">The sequence shown here is derived from an EMBL/GenBank/DDBJ whole genome shotgun (WGS) entry which is preliminary data.</text>
</comment>
<dbReference type="Proteomes" id="UP001432027">
    <property type="component" value="Unassembled WGS sequence"/>
</dbReference>
<keyword evidence="2" id="KW-1185">Reference proteome</keyword>
<evidence type="ECO:0000313" key="1">
    <source>
        <dbReference type="EMBL" id="GMS98839.1"/>
    </source>
</evidence>
<accession>A0AAV5TX66</accession>
<gene>
    <name evidence="1" type="ORF">PENTCL1PPCAC_21014</name>
</gene>
<name>A0AAV5TX66_9BILA</name>
<proteinExistence type="predicted"/>
<evidence type="ECO:0000313" key="2">
    <source>
        <dbReference type="Proteomes" id="UP001432027"/>
    </source>
</evidence>
<dbReference type="AlphaFoldDB" id="A0AAV5TX66"/>
<dbReference type="EMBL" id="BTSX01000005">
    <property type="protein sequence ID" value="GMS98839.1"/>
    <property type="molecule type" value="Genomic_DNA"/>
</dbReference>
<sequence length="198" mass="22770">KCTDTGMAVGTKGPDGFHWRNVTATGPKPRSGKCISVGIVEGSSAIYVVLIEDNYSLPERSYLRDNILYRCDLDLNTMEWTRTEIIDAAAIENQGWRFDYCHMRILATRSKLQIFSVFDDQNHALIDRATHRCSIVEYDNNTSLNLYEKQVFVAQNTLFSIINVFDAKRSSTNIYRYEEDLNEWEKVRFVGSEDLEST</sequence>
<reference evidence="1" key="1">
    <citation type="submission" date="2023-10" db="EMBL/GenBank/DDBJ databases">
        <title>Genome assembly of Pristionchus species.</title>
        <authorList>
            <person name="Yoshida K."/>
            <person name="Sommer R.J."/>
        </authorList>
    </citation>
    <scope>NUCLEOTIDE SEQUENCE</scope>
    <source>
        <strain evidence="1">RS0144</strain>
    </source>
</reference>
<organism evidence="1 2">
    <name type="scientific">Pristionchus entomophagus</name>
    <dbReference type="NCBI Taxonomy" id="358040"/>
    <lineage>
        <taxon>Eukaryota</taxon>
        <taxon>Metazoa</taxon>
        <taxon>Ecdysozoa</taxon>
        <taxon>Nematoda</taxon>
        <taxon>Chromadorea</taxon>
        <taxon>Rhabditida</taxon>
        <taxon>Rhabditina</taxon>
        <taxon>Diplogasteromorpha</taxon>
        <taxon>Diplogasteroidea</taxon>
        <taxon>Neodiplogasteridae</taxon>
        <taxon>Pristionchus</taxon>
    </lineage>
</organism>
<feature type="non-terminal residue" evidence="1">
    <location>
        <position position="1"/>
    </location>
</feature>